<dbReference type="EMBL" id="CP104013">
    <property type="protein sequence ID" value="UYP48711.1"/>
    <property type="molecule type" value="Genomic_DNA"/>
</dbReference>
<sequence>MTLLLSNYQIIEISHSSPSNDFLKYLDRPSWFKENFQPIFDAHRQRTHGTLFLAKNIKSNVILGCIYCELEPYHFSYGKKIPIFGWLQADTRDICADLLEHVSNFVSQMGFEKVRGPINTPSLYGGWGIRTIGFENEALVNSAENDPRLEKWIEEAGWISETEYVSVLATEWDPGECPYPNMELKRFSIPNLLNDRALLNQLAEFVQNNFSKRLPDTTGDNKMMRMFSLLQSVEQGENYYILAFDKDTHEIIAAILEIPNIFDLWQNKKQIFSADIDTAIINKKYRNSNTFPWIYLRLFQKLQQMGVKNHIGATVWSKNIPALKSFSKGSVKVAHFKVFQKKL</sequence>
<evidence type="ECO:0000313" key="1">
    <source>
        <dbReference type="EMBL" id="UYP48711.1"/>
    </source>
</evidence>
<protein>
    <recommendedName>
        <fullName evidence="3">BioF2-like acetyltransferase domain-containing protein</fullName>
    </recommendedName>
</protein>
<accession>A0ABY6HZE1</accession>
<evidence type="ECO:0000313" key="2">
    <source>
        <dbReference type="Proteomes" id="UP001208689"/>
    </source>
</evidence>
<gene>
    <name evidence="1" type="ORF">NEF87_004996</name>
</gene>
<dbReference type="Proteomes" id="UP001208689">
    <property type="component" value="Chromosome"/>
</dbReference>
<reference evidence="1" key="1">
    <citation type="submission" date="2022-09" db="EMBL/GenBank/DDBJ databases">
        <title>Actin cytoskeleton and complex cell architecture in an #Asgard archaeon.</title>
        <authorList>
            <person name="Ponce Toledo R.I."/>
            <person name="Schleper C."/>
            <person name="Rodrigues Oliveira T."/>
            <person name="Wollweber F."/>
            <person name="Xu J."/>
            <person name="Rittmann S."/>
            <person name="Klingl A."/>
            <person name="Pilhofer M."/>
        </authorList>
    </citation>
    <scope>NUCLEOTIDE SEQUENCE</scope>
    <source>
        <strain evidence="1">B-35</strain>
    </source>
</reference>
<name>A0ABY6HZE1_9ARCH</name>
<evidence type="ECO:0008006" key="3">
    <source>
        <dbReference type="Google" id="ProtNLM"/>
    </source>
</evidence>
<keyword evidence="2" id="KW-1185">Reference proteome</keyword>
<proteinExistence type="predicted"/>
<organism evidence="1 2">
    <name type="scientific">Candidatus Lokiarchaeum ossiferum</name>
    <dbReference type="NCBI Taxonomy" id="2951803"/>
    <lineage>
        <taxon>Archaea</taxon>
        <taxon>Promethearchaeati</taxon>
        <taxon>Promethearchaeota</taxon>
        <taxon>Promethearchaeia</taxon>
        <taxon>Promethearchaeales</taxon>
        <taxon>Promethearchaeaceae</taxon>
        <taxon>Candidatus Lokiarchaeum</taxon>
    </lineage>
</organism>